<keyword evidence="2" id="KW-1185">Reference proteome</keyword>
<evidence type="ECO:0000313" key="1">
    <source>
        <dbReference type="EMBL" id="KAK3920021.1"/>
    </source>
</evidence>
<gene>
    <name evidence="1" type="ORF">KUF71_009308</name>
</gene>
<protein>
    <submittedName>
        <fullName evidence="1">ATP-dependent 6-phosphofructokinase, muscle type</fullName>
    </submittedName>
</protein>
<accession>A0AAE1HER5</accession>
<comment type="caution">
    <text evidence="1">The sequence shown here is derived from an EMBL/GenBank/DDBJ whole genome shotgun (WGS) entry which is preliminary data.</text>
</comment>
<dbReference type="AlphaFoldDB" id="A0AAE1HER5"/>
<proteinExistence type="predicted"/>
<name>A0AAE1HER5_9NEOP</name>
<dbReference type="PANTHER" id="PTHR46601:SF1">
    <property type="entry name" value="ADF-H DOMAIN-CONTAINING PROTEIN"/>
    <property type="match status" value="1"/>
</dbReference>
<dbReference type="PANTHER" id="PTHR46601">
    <property type="entry name" value="ULP_PROTEASE DOMAIN-CONTAINING PROTEIN"/>
    <property type="match status" value="1"/>
</dbReference>
<dbReference type="EMBL" id="JAHWGI010000985">
    <property type="protein sequence ID" value="KAK3920021.1"/>
    <property type="molecule type" value="Genomic_DNA"/>
</dbReference>
<dbReference type="Proteomes" id="UP001219518">
    <property type="component" value="Unassembled WGS sequence"/>
</dbReference>
<reference evidence="1" key="1">
    <citation type="submission" date="2021-07" db="EMBL/GenBank/DDBJ databases">
        <authorList>
            <person name="Catto M.A."/>
            <person name="Jacobson A."/>
            <person name="Kennedy G."/>
            <person name="Labadie P."/>
            <person name="Hunt B.G."/>
            <person name="Srinivasan R."/>
        </authorList>
    </citation>
    <scope>NUCLEOTIDE SEQUENCE</scope>
    <source>
        <strain evidence="1">PL_HMW_Pooled</strain>
        <tissue evidence="1">Head</tissue>
    </source>
</reference>
<sequence>MKDVKRVKENGKSVLKRKRLFLTTLKEGYQSLKSSYPELKIGFSTFAALRPKEVVLAGQAGTHTVCVCTYHQNVKLMLSAANLDNLKDLQESITGFALENLTYQACLAKMMYAAQGVHWRSDQATLCPFISYYKTNPNQKDPEVDNFVVISDYNKHSTTQHFKNKYNAANLMHHKEDFDVEAEWHYFATSHGKGPADGLAGSAKSCARKHALQGNDILTATHLFDFLNDNERFPKVKFSYVSTAEVLEEEKKLSQRNKTSIAVPKIKFVVPSIVPISETSAKVSRDSYGNEGVVVTFKKIYQILSDSAIANPTNRAKTKKNKGIIWK</sequence>
<organism evidence="1 2">
    <name type="scientific">Frankliniella fusca</name>
    <dbReference type="NCBI Taxonomy" id="407009"/>
    <lineage>
        <taxon>Eukaryota</taxon>
        <taxon>Metazoa</taxon>
        <taxon>Ecdysozoa</taxon>
        <taxon>Arthropoda</taxon>
        <taxon>Hexapoda</taxon>
        <taxon>Insecta</taxon>
        <taxon>Pterygota</taxon>
        <taxon>Neoptera</taxon>
        <taxon>Paraneoptera</taxon>
        <taxon>Thysanoptera</taxon>
        <taxon>Terebrantia</taxon>
        <taxon>Thripoidea</taxon>
        <taxon>Thripidae</taxon>
        <taxon>Frankliniella</taxon>
    </lineage>
</organism>
<evidence type="ECO:0000313" key="2">
    <source>
        <dbReference type="Proteomes" id="UP001219518"/>
    </source>
</evidence>
<reference evidence="1" key="2">
    <citation type="journal article" date="2023" name="BMC Genomics">
        <title>Pest status, molecular evolution, and epigenetic factors derived from the genome assembly of Frankliniella fusca, a thysanopteran phytovirus vector.</title>
        <authorList>
            <person name="Catto M.A."/>
            <person name="Labadie P.E."/>
            <person name="Jacobson A.L."/>
            <person name="Kennedy G.G."/>
            <person name="Srinivasan R."/>
            <person name="Hunt B.G."/>
        </authorList>
    </citation>
    <scope>NUCLEOTIDE SEQUENCE</scope>
    <source>
        <strain evidence="1">PL_HMW_Pooled</strain>
    </source>
</reference>